<comment type="caution">
    <text evidence="2">The sequence shown here is derived from an EMBL/GenBank/DDBJ whole genome shotgun (WGS) entry which is preliminary data.</text>
</comment>
<organism evidence="2 3">
    <name type="scientific">Candidatus Vogelbacteria bacterium CG10_big_fil_rev_8_21_14_0_10_51_16</name>
    <dbReference type="NCBI Taxonomy" id="1975045"/>
    <lineage>
        <taxon>Bacteria</taxon>
        <taxon>Candidatus Vogeliibacteriota</taxon>
    </lineage>
</organism>
<reference evidence="2 3" key="1">
    <citation type="submission" date="2017-09" db="EMBL/GenBank/DDBJ databases">
        <title>Depth-based differentiation of microbial function through sediment-hosted aquifers and enrichment of novel symbionts in the deep terrestrial subsurface.</title>
        <authorList>
            <person name="Probst A.J."/>
            <person name="Ladd B."/>
            <person name="Jarett J.K."/>
            <person name="Geller-Mcgrath D.E."/>
            <person name="Sieber C.M."/>
            <person name="Emerson J.B."/>
            <person name="Anantharaman K."/>
            <person name="Thomas B.C."/>
            <person name="Malmstrom R."/>
            <person name="Stieglmeier M."/>
            <person name="Klingl A."/>
            <person name="Woyke T."/>
            <person name="Ryan C.M."/>
            <person name="Banfield J.F."/>
        </authorList>
    </citation>
    <scope>NUCLEOTIDE SEQUENCE [LARGE SCALE GENOMIC DNA]</scope>
    <source>
        <strain evidence="2">CG10_big_fil_rev_8_21_14_0_10_51_16</strain>
    </source>
</reference>
<keyword evidence="1" id="KW-1133">Transmembrane helix</keyword>
<feature type="transmembrane region" description="Helical" evidence="1">
    <location>
        <begin position="154"/>
        <end position="175"/>
    </location>
</feature>
<sequence>MISSQSPQGAPPPLLSLDTASPITMLRRVQSVNIVTLVILGVAAAVFFSFCVSPPYMVTVDGFGETVRQVNFSVYDDAVTGFWITFVIGIILGLFTIRERVFLARKRGNANLNDSLSPQFLAAFYRTVLLRNFLFLFVAFFTTSAFFTGNSFTINFFGLILVLLGIPILIAYTLVYMHKTSIRE</sequence>
<protein>
    <submittedName>
        <fullName evidence="2">Uncharacterized protein</fullName>
    </submittedName>
</protein>
<dbReference type="Proteomes" id="UP000228767">
    <property type="component" value="Unassembled WGS sequence"/>
</dbReference>
<evidence type="ECO:0000313" key="2">
    <source>
        <dbReference type="EMBL" id="PIR44908.1"/>
    </source>
</evidence>
<accession>A0A2H0REG5</accession>
<evidence type="ECO:0000313" key="3">
    <source>
        <dbReference type="Proteomes" id="UP000228767"/>
    </source>
</evidence>
<feature type="transmembrane region" description="Helical" evidence="1">
    <location>
        <begin position="78"/>
        <end position="97"/>
    </location>
</feature>
<keyword evidence="1" id="KW-0812">Transmembrane</keyword>
<gene>
    <name evidence="2" type="ORF">COV10_02425</name>
</gene>
<dbReference type="AlphaFoldDB" id="A0A2H0REG5"/>
<name>A0A2H0REG5_9BACT</name>
<evidence type="ECO:0000256" key="1">
    <source>
        <dbReference type="SAM" id="Phobius"/>
    </source>
</evidence>
<dbReference type="EMBL" id="PCYI01000017">
    <property type="protein sequence ID" value="PIR44908.1"/>
    <property type="molecule type" value="Genomic_DNA"/>
</dbReference>
<proteinExistence type="predicted"/>
<feature type="transmembrane region" description="Helical" evidence="1">
    <location>
        <begin position="34"/>
        <end position="58"/>
    </location>
</feature>
<feature type="transmembrane region" description="Helical" evidence="1">
    <location>
        <begin position="128"/>
        <end position="148"/>
    </location>
</feature>
<keyword evidence="1" id="KW-0472">Membrane</keyword>